<sequence>MTLQRRDRQDRRIGNAEMGFVMDDYGDTSSVMQTTGLAWHLF</sequence>
<protein>
    <submittedName>
        <fullName evidence="1">Uncharacterized protein</fullName>
    </submittedName>
</protein>
<name>A0ABV9X8E5_9ACTN</name>
<evidence type="ECO:0000313" key="2">
    <source>
        <dbReference type="Proteomes" id="UP001595829"/>
    </source>
</evidence>
<organism evidence="1 2">
    <name type="scientific">Streptomyces coeruleoprunus</name>
    <dbReference type="NCBI Taxonomy" id="285563"/>
    <lineage>
        <taxon>Bacteria</taxon>
        <taxon>Bacillati</taxon>
        <taxon>Actinomycetota</taxon>
        <taxon>Actinomycetes</taxon>
        <taxon>Kitasatosporales</taxon>
        <taxon>Streptomycetaceae</taxon>
        <taxon>Streptomyces</taxon>
    </lineage>
</organism>
<comment type="caution">
    <text evidence="1">The sequence shown here is derived from an EMBL/GenBank/DDBJ whole genome shotgun (WGS) entry which is preliminary data.</text>
</comment>
<accession>A0ABV9X8E5</accession>
<evidence type="ECO:0000313" key="1">
    <source>
        <dbReference type="EMBL" id="MFC5021341.1"/>
    </source>
</evidence>
<keyword evidence="2" id="KW-1185">Reference proteome</keyword>
<dbReference type="Proteomes" id="UP001595829">
    <property type="component" value="Unassembled WGS sequence"/>
</dbReference>
<proteinExistence type="predicted"/>
<reference evidence="2" key="1">
    <citation type="journal article" date="2019" name="Int. J. Syst. Evol. Microbiol.">
        <title>The Global Catalogue of Microorganisms (GCM) 10K type strain sequencing project: providing services to taxonomists for standard genome sequencing and annotation.</title>
        <authorList>
            <consortium name="The Broad Institute Genomics Platform"/>
            <consortium name="The Broad Institute Genome Sequencing Center for Infectious Disease"/>
            <person name="Wu L."/>
            <person name="Ma J."/>
        </authorList>
    </citation>
    <scope>NUCLEOTIDE SEQUENCE [LARGE SCALE GENOMIC DNA]</scope>
    <source>
        <strain evidence="2">CGMCC 4.1648</strain>
    </source>
</reference>
<dbReference type="RefSeq" id="WP_345693309.1">
    <property type="nucleotide sequence ID" value="NZ_BAABIT010000001.1"/>
</dbReference>
<dbReference type="EMBL" id="JBHSJD010000002">
    <property type="protein sequence ID" value="MFC5021341.1"/>
    <property type="molecule type" value="Genomic_DNA"/>
</dbReference>
<gene>
    <name evidence="1" type="ORF">ACFPM3_04130</name>
</gene>